<dbReference type="RefSeq" id="WP_090287758.1">
    <property type="nucleotide sequence ID" value="NZ_FMWO01000071.1"/>
</dbReference>
<reference evidence="3 4" key="1">
    <citation type="submission" date="2016-10" db="EMBL/GenBank/DDBJ databases">
        <authorList>
            <person name="de Groot N.N."/>
        </authorList>
    </citation>
    <scope>NUCLEOTIDE SEQUENCE [LARGE SCALE GENOMIC DNA]</scope>
    <source>
        <strain evidence="3">1</strain>
    </source>
</reference>
<evidence type="ECO:0000313" key="3">
    <source>
        <dbReference type="EMBL" id="SCZ86616.1"/>
    </source>
</evidence>
<dbReference type="STRING" id="51642.NSMM_610030"/>
<feature type="domain" description="DUF5658" evidence="2">
    <location>
        <begin position="59"/>
        <end position="149"/>
    </location>
</feature>
<dbReference type="EMBL" id="FMWO01000071">
    <property type="protein sequence ID" value="SCZ86616.1"/>
    <property type="molecule type" value="Genomic_DNA"/>
</dbReference>
<keyword evidence="1" id="KW-1133">Transmembrane helix</keyword>
<keyword evidence="4" id="KW-1185">Reference proteome</keyword>
<evidence type="ECO:0000256" key="1">
    <source>
        <dbReference type="SAM" id="Phobius"/>
    </source>
</evidence>
<accession>A0A1G5SHD5</accession>
<dbReference type="AlphaFoldDB" id="A0A1G5SHD5"/>
<proteinExistence type="predicted"/>
<protein>
    <recommendedName>
        <fullName evidence="2">DUF5658 domain-containing protein</fullName>
    </recommendedName>
</protein>
<dbReference type="Proteomes" id="UP000198729">
    <property type="component" value="Unassembled WGS sequence"/>
</dbReference>
<feature type="transmembrane region" description="Helical" evidence="1">
    <location>
        <begin position="98"/>
        <end position="117"/>
    </location>
</feature>
<organism evidence="3 4">
    <name type="scientific">Nitrosomonas mobilis</name>
    <dbReference type="NCBI Taxonomy" id="51642"/>
    <lineage>
        <taxon>Bacteria</taxon>
        <taxon>Pseudomonadati</taxon>
        <taxon>Pseudomonadota</taxon>
        <taxon>Betaproteobacteria</taxon>
        <taxon>Nitrosomonadales</taxon>
        <taxon>Nitrosomonadaceae</taxon>
        <taxon>Nitrosomonas</taxon>
    </lineage>
</organism>
<keyword evidence="1" id="KW-0472">Membrane</keyword>
<evidence type="ECO:0000313" key="4">
    <source>
        <dbReference type="Proteomes" id="UP000198729"/>
    </source>
</evidence>
<keyword evidence="1" id="KW-0812">Transmembrane</keyword>
<dbReference type="InterPro" id="IPR043717">
    <property type="entry name" value="DUF5658"/>
</dbReference>
<name>A0A1G5SHD5_9PROT</name>
<dbReference type="Pfam" id="PF18902">
    <property type="entry name" value="DUF5658"/>
    <property type="match status" value="1"/>
</dbReference>
<sequence length="156" mass="17569">MMNNIGVSDRRALERRSPIALFCPYQLGIKNGRRSSVRRAGADAVYVDNYAWHIGFCCLAIVLLSATDAFLTLNILARGGVELNEFMAVLIEGNTHKFVMFKMALTSLAAIFLVIHHESRIMARLRCKYLLYTILTGYLCLVGYELALLNFIIPSY</sequence>
<feature type="transmembrane region" description="Helical" evidence="1">
    <location>
        <begin position="50"/>
        <end position="77"/>
    </location>
</feature>
<evidence type="ECO:0000259" key="2">
    <source>
        <dbReference type="Pfam" id="PF18902"/>
    </source>
</evidence>
<gene>
    <name evidence="3" type="ORF">NSMM_610030</name>
</gene>
<feature type="transmembrane region" description="Helical" evidence="1">
    <location>
        <begin position="129"/>
        <end position="153"/>
    </location>
</feature>
<dbReference type="OrthoDB" id="8546727at2"/>